<keyword evidence="3" id="KW-1003">Cell membrane</keyword>
<evidence type="ECO:0000313" key="11">
    <source>
        <dbReference type="Proteomes" id="UP001230426"/>
    </source>
</evidence>
<evidence type="ECO:0000313" key="10">
    <source>
        <dbReference type="EMBL" id="MDP9868551.1"/>
    </source>
</evidence>
<comment type="similarity">
    <text evidence="7">Belongs to the binding-protein-dependent transport system permease family.</text>
</comment>
<dbReference type="Gene3D" id="1.10.3720.10">
    <property type="entry name" value="MetI-like"/>
    <property type="match status" value="1"/>
</dbReference>
<feature type="region of interest" description="Disordered" evidence="8">
    <location>
        <begin position="1"/>
        <end position="42"/>
    </location>
</feature>
<dbReference type="PROSITE" id="PS50928">
    <property type="entry name" value="ABC_TM1"/>
    <property type="match status" value="1"/>
</dbReference>
<feature type="transmembrane region" description="Helical" evidence="7">
    <location>
        <begin position="149"/>
        <end position="171"/>
    </location>
</feature>
<protein>
    <submittedName>
        <fullName evidence="10">Multiple sugar transport system permease protein</fullName>
    </submittedName>
</protein>
<feature type="compositionally biased region" description="Basic and acidic residues" evidence="8">
    <location>
        <begin position="9"/>
        <end position="22"/>
    </location>
</feature>
<dbReference type="PANTHER" id="PTHR43744">
    <property type="entry name" value="ABC TRANSPORTER PERMEASE PROTEIN MG189-RELATED-RELATED"/>
    <property type="match status" value="1"/>
</dbReference>
<dbReference type="InterPro" id="IPR000515">
    <property type="entry name" value="MetI-like"/>
</dbReference>
<organism evidence="10 11">
    <name type="scientific">Streptosporangium brasiliense</name>
    <dbReference type="NCBI Taxonomy" id="47480"/>
    <lineage>
        <taxon>Bacteria</taxon>
        <taxon>Bacillati</taxon>
        <taxon>Actinomycetota</taxon>
        <taxon>Actinomycetes</taxon>
        <taxon>Streptosporangiales</taxon>
        <taxon>Streptosporangiaceae</taxon>
        <taxon>Streptosporangium</taxon>
    </lineage>
</organism>
<keyword evidence="6 7" id="KW-0472">Membrane</keyword>
<dbReference type="InterPro" id="IPR035906">
    <property type="entry name" value="MetI-like_sf"/>
</dbReference>
<evidence type="ECO:0000256" key="3">
    <source>
        <dbReference type="ARBA" id="ARBA00022475"/>
    </source>
</evidence>
<keyword evidence="11" id="KW-1185">Reference proteome</keyword>
<evidence type="ECO:0000256" key="6">
    <source>
        <dbReference type="ARBA" id="ARBA00023136"/>
    </source>
</evidence>
<keyword evidence="5 7" id="KW-1133">Transmembrane helix</keyword>
<feature type="transmembrane region" description="Helical" evidence="7">
    <location>
        <begin position="52"/>
        <end position="71"/>
    </location>
</feature>
<keyword evidence="4 7" id="KW-0812">Transmembrane</keyword>
<dbReference type="SUPFAM" id="SSF161098">
    <property type="entry name" value="MetI-like"/>
    <property type="match status" value="1"/>
</dbReference>
<feature type="transmembrane region" description="Helical" evidence="7">
    <location>
        <begin position="284"/>
        <end position="303"/>
    </location>
</feature>
<evidence type="ECO:0000256" key="8">
    <source>
        <dbReference type="SAM" id="MobiDB-lite"/>
    </source>
</evidence>
<feature type="domain" description="ABC transmembrane type-1" evidence="9">
    <location>
        <begin position="114"/>
        <end position="302"/>
    </location>
</feature>
<dbReference type="Proteomes" id="UP001230426">
    <property type="component" value="Unassembled WGS sequence"/>
</dbReference>
<evidence type="ECO:0000256" key="5">
    <source>
        <dbReference type="ARBA" id="ARBA00022989"/>
    </source>
</evidence>
<evidence type="ECO:0000256" key="2">
    <source>
        <dbReference type="ARBA" id="ARBA00022448"/>
    </source>
</evidence>
<dbReference type="RefSeq" id="WP_306871529.1">
    <property type="nucleotide sequence ID" value="NZ_JAUSRB010000002.1"/>
</dbReference>
<dbReference type="PANTHER" id="PTHR43744:SF3">
    <property type="entry name" value="LACTOSE TRANSPORT SYSTEM PERMEASE PROTEIN LACG"/>
    <property type="match status" value="1"/>
</dbReference>
<gene>
    <name evidence="10" type="ORF">J2S55_007817</name>
</gene>
<evidence type="ECO:0000256" key="4">
    <source>
        <dbReference type="ARBA" id="ARBA00022692"/>
    </source>
</evidence>
<comment type="caution">
    <text evidence="10">The sequence shown here is derived from an EMBL/GenBank/DDBJ whole genome shotgun (WGS) entry which is preliminary data.</text>
</comment>
<keyword evidence="10" id="KW-0762">Sugar transport</keyword>
<name>A0ABT9RI97_9ACTN</name>
<keyword evidence="2 7" id="KW-0813">Transport</keyword>
<feature type="transmembrane region" description="Helical" evidence="7">
    <location>
        <begin position="233"/>
        <end position="249"/>
    </location>
</feature>
<dbReference type="EMBL" id="JAUSRB010000002">
    <property type="protein sequence ID" value="MDP9868551.1"/>
    <property type="molecule type" value="Genomic_DNA"/>
</dbReference>
<reference evidence="10 11" key="1">
    <citation type="submission" date="2023-07" db="EMBL/GenBank/DDBJ databases">
        <title>Sequencing the genomes of 1000 actinobacteria strains.</title>
        <authorList>
            <person name="Klenk H.-P."/>
        </authorList>
    </citation>
    <scope>NUCLEOTIDE SEQUENCE [LARGE SCALE GENOMIC DNA]</scope>
    <source>
        <strain evidence="10 11">DSM 44109</strain>
    </source>
</reference>
<feature type="transmembrane region" description="Helical" evidence="7">
    <location>
        <begin position="113"/>
        <end position="137"/>
    </location>
</feature>
<evidence type="ECO:0000256" key="1">
    <source>
        <dbReference type="ARBA" id="ARBA00004651"/>
    </source>
</evidence>
<evidence type="ECO:0000256" key="7">
    <source>
        <dbReference type="RuleBase" id="RU363032"/>
    </source>
</evidence>
<accession>A0ABT9RI97</accession>
<feature type="transmembrane region" description="Helical" evidence="7">
    <location>
        <begin position="177"/>
        <end position="198"/>
    </location>
</feature>
<proteinExistence type="inferred from homology"/>
<evidence type="ECO:0000259" key="9">
    <source>
        <dbReference type="PROSITE" id="PS50928"/>
    </source>
</evidence>
<comment type="subcellular location">
    <subcellularLocation>
        <location evidence="1 7">Cell membrane</location>
        <topology evidence="1 7">Multi-pass membrane protein</topology>
    </subcellularLocation>
</comment>
<dbReference type="CDD" id="cd06261">
    <property type="entry name" value="TM_PBP2"/>
    <property type="match status" value="1"/>
</dbReference>
<dbReference type="Pfam" id="PF00528">
    <property type="entry name" value="BPD_transp_1"/>
    <property type="match status" value="1"/>
</dbReference>
<sequence>MPDVTARAEPGHHAVPEERPRPEPGPGRSRHAGRTRRRGRGGFGAAGPGELVLRYTLLVLVLLLLISPFLWQLSTSLKSLHEDIYTETPSFLPQQPTLDNYTQVTETIPVWSYALNSLIVAVIVVLGNAVGATLAGYALARLRFRGAKLLLVGFLSTLVLPGEVTIISQYITVRGLGLADTLLGVALPGAIGMLNVLLMRTAFMAIPQEMDEAAVIDGATPWQRLIRIGLPNVRGMLSVITIFAFIGAWDDFLWPLIVLNDPENFTLTVGLQYLNGTFTNNPRLPAAGTMISFIPIVILFASLQRFFFRGVEEGAIKG</sequence>
<feature type="compositionally biased region" description="Basic residues" evidence="8">
    <location>
        <begin position="28"/>
        <end position="40"/>
    </location>
</feature>